<sequence length="489" mass="54963">MNMKRAFSVMNKKTIAKCVQEAEYAVRGAVAIRAAAIKKEMAGGKKFKFNKLVPMHSGNPHALNQPPLTFGREVLSLALHDQAGIKVDLSRYSKDAIDRTKRYLDGIEARAIGAYAGHTSGYDPIKQDVADFIKRRDGHDIDLNNLYLSTGASECIELFIRLLIAEPNDGIMIPIPNYPLYSAAIIMNGGQQVPYYLDESQNWGLNIKNLEKSYQEHKDKGVNIKGIAVLNPGNPTGQVLTKQNLKDVLEFAHDKKMVVLADEVYQENIYTSKKFYSMRSVMHELGDPIKSNLELVSMHSVSKGFTGECGLRGGYFEFENLDPFAREMIYKLKSMKFCAPTPGMIAVGTMVNPPREGVNSKEVVDVYNKEKNIILDGLNRRAKLLYELLNKMEGVKTNPTEGALYSFAKLDLPKKFVDEAISLGRHPDMHFCLHLVEETGMITVPGSGFGQDEGTNHLRMTNLIFDDDLMDESMDRMHIMVKELHEKYR</sequence>
<dbReference type="InterPro" id="IPR015424">
    <property type="entry name" value="PyrdxlP-dep_Trfase"/>
</dbReference>
<dbReference type="GO" id="GO:0004021">
    <property type="term" value="F:L-alanine:2-oxoglutarate aminotransferase activity"/>
    <property type="evidence" value="ECO:0007669"/>
    <property type="project" value="TreeGrafter"/>
</dbReference>
<accession>A0A7S3JNZ0</accession>
<dbReference type="FunFam" id="3.40.640.10:FF:000012">
    <property type="entry name" value="alanine aminotransferase 2"/>
    <property type="match status" value="1"/>
</dbReference>
<organism evidence="8">
    <name type="scientific">Euplotes harpa</name>
    <dbReference type="NCBI Taxonomy" id="151035"/>
    <lineage>
        <taxon>Eukaryota</taxon>
        <taxon>Sar</taxon>
        <taxon>Alveolata</taxon>
        <taxon>Ciliophora</taxon>
        <taxon>Intramacronucleata</taxon>
        <taxon>Spirotrichea</taxon>
        <taxon>Hypotrichia</taxon>
        <taxon>Euplotida</taxon>
        <taxon>Euplotidae</taxon>
        <taxon>Euplotes</taxon>
    </lineage>
</organism>
<protein>
    <recommendedName>
        <fullName evidence="7">Aminotransferase class I/classII large domain-containing protein</fullName>
    </recommendedName>
</protein>
<gene>
    <name evidence="8" type="ORF">EHAR0213_LOCUS17116</name>
</gene>
<evidence type="ECO:0000256" key="1">
    <source>
        <dbReference type="ARBA" id="ARBA00001933"/>
    </source>
</evidence>
<evidence type="ECO:0000256" key="4">
    <source>
        <dbReference type="ARBA" id="ARBA00022679"/>
    </source>
</evidence>
<dbReference type="GO" id="GO:0042853">
    <property type="term" value="P:L-alanine catabolic process"/>
    <property type="evidence" value="ECO:0007669"/>
    <property type="project" value="UniProtKB-UniPathway"/>
</dbReference>
<dbReference type="Pfam" id="PF00155">
    <property type="entry name" value="Aminotran_1_2"/>
    <property type="match status" value="1"/>
</dbReference>
<dbReference type="Gene3D" id="1.10.287.1970">
    <property type="match status" value="1"/>
</dbReference>
<dbReference type="InterPro" id="IPR004839">
    <property type="entry name" value="Aminotransferase_I/II_large"/>
</dbReference>
<dbReference type="EMBL" id="HBII01040913">
    <property type="protein sequence ID" value="CAE0358194.1"/>
    <property type="molecule type" value="Transcribed_RNA"/>
</dbReference>
<dbReference type="Gene3D" id="3.40.640.10">
    <property type="entry name" value="Type I PLP-dependent aspartate aminotransferase-like (Major domain)"/>
    <property type="match status" value="1"/>
</dbReference>
<proteinExistence type="inferred from homology"/>
<dbReference type="AlphaFoldDB" id="A0A7S3JNZ0"/>
<dbReference type="Gene3D" id="3.90.1150.10">
    <property type="entry name" value="Aspartate Aminotransferase, domain 1"/>
    <property type="match status" value="1"/>
</dbReference>
<dbReference type="InterPro" id="IPR045088">
    <property type="entry name" value="ALAT1/2-like"/>
</dbReference>
<dbReference type="InterPro" id="IPR015421">
    <property type="entry name" value="PyrdxlP-dep_Trfase_major"/>
</dbReference>
<evidence type="ECO:0000256" key="6">
    <source>
        <dbReference type="ARBA" id="ARBA00025785"/>
    </source>
</evidence>
<comment type="cofactor">
    <cofactor evidence="1">
        <name>pyridoxal 5'-phosphate</name>
        <dbReference type="ChEBI" id="CHEBI:597326"/>
    </cofactor>
</comment>
<evidence type="ECO:0000313" key="8">
    <source>
        <dbReference type="EMBL" id="CAE0358194.1"/>
    </source>
</evidence>
<comment type="subunit">
    <text evidence="2">Homodimer.</text>
</comment>
<comment type="similarity">
    <text evidence="6">Belongs to the class-I pyridoxal-phosphate-dependent aminotransferase family. Alanine aminotransferase subfamily.</text>
</comment>
<dbReference type="GO" id="GO:0030170">
    <property type="term" value="F:pyridoxal phosphate binding"/>
    <property type="evidence" value="ECO:0007669"/>
    <property type="project" value="InterPro"/>
</dbReference>
<keyword evidence="3" id="KW-0032">Aminotransferase</keyword>
<keyword evidence="5" id="KW-0663">Pyridoxal phosphate</keyword>
<dbReference type="PANTHER" id="PTHR11751:SF29">
    <property type="entry name" value="ALANINE TRANSAMINASE"/>
    <property type="match status" value="1"/>
</dbReference>
<dbReference type="PANTHER" id="PTHR11751">
    <property type="entry name" value="ALANINE AMINOTRANSFERASE"/>
    <property type="match status" value="1"/>
</dbReference>
<evidence type="ECO:0000259" key="7">
    <source>
        <dbReference type="Pfam" id="PF00155"/>
    </source>
</evidence>
<dbReference type="FunFam" id="3.90.1150.10:FF:000140">
    <property type="entry name" value="alanine aminotransferase 1"/>
    <property type="match status" value="1"/>
</dbReference>
<evidence type="ECO:0000256" key="2">
    <source>
        <dbReference type="ARBA" id="ARBA00011738"/>
    </source>
</evidence>
<dbReference type="InterPro" id="IPR015422">
    <property type="entry name" value="PyrdxlP-dep_Trfase_small"/>
</dbReference>
<reference evidence="8" key="1">
    <citation type="submission" date="2021-01" db="EMBL/GenBank/DDBJ databases">
        <authorList>
            <person name="Corre E."/>
            <person name="Pelletier E."/>
            <person name="Niang G."/>
            <person name="Scheremetjew M."/>
            <person name="Finn R."/>
            <person name="Kale V."/>
            <person name="Holt S."/>
            <person name="Cochrane G."/>
            <person name="Meng A."/>
            <person name="Brown T."/>
            <person name="Cohen L."/>
        </authorList>
    </citation>
    <scope>NUCLEOTIDE SEQUENCE</scope>
    <source>
        <strain evidence="8">FSP1.4</strain>
    </source>
</reference>
<name>A0A7S3JNZ0_9SPIT</name>
<dbReference type="CDD" id="cd00609">
    <property type="entry name" value="AAT_like"/>
    <property type="match status" value="1"/>
</dbReference>
<dbReference type="SUPFAM" id="SSF53383">
    <property type="entry name" value="PLP-dependent transferases"/>
    <property type="match status" value="1"/>
</dbReference>
<evidence type="ECO:0000256" key="3">
    <source>
        <dbReference type="ARBA" id="ARBA00022576"/>
    </source>
</evidence>
<dbReference type="UniPathway" id="UPA00528">
    <property type="reaction ID" value="UER00586"/>
</dbReference>
<feature type="domain" description="Aminotransferase class I/classII large" evidence="7">
    <location>
        <begin position="116"/>
        <end position="461"/>
    </location>
</feature>
<evidence type="ECO:0000256" key="5">
    <source>
        <dbReference type="ARBA" id="ARBA00022898"/>
    </source>
</evidence>
<keyword evidence="4" id="KW-0808">Transferase</keyword>